<dbReference type="RefSeq" id="YP_009910627.1">
    <property type="nucleotide sequence ID" value="NC_049973.1"/>
</dbReference>
<dbReference type="EMBL" id="MN857617">
    <property type="protein sequence ID" value="QHJ75861.1"/>
    <property type="molecule type" value="Genomic_DNA"/>
</dbReference>
<reference evidence="1 2" key="1">
    <citation type="submission" date="2019-12" db="EMBL/GenBank/DDBJ databases">
        <authorList>
            <person name="Shah Mahmud R."/>
            <person name="Ulyanova V."/>
            <person name="Mindubaeva L."/>
            <person name="Markelova M."/>
            <person name="Garifullina K."/>
            <person name="Malanin S."/>
            <person name="Doijad S.P."/>
            <person name="Chakraborty T."/>
            <person name="Ilinskaya O."/>
        </authorList>
    </citation>
    <scope>NUCLEOTIDE SEQUENCE [LARGE SCALE GENOMIC DNA]</scope>
</reference>
<organism evidence="1 2">
    <name type="scientific">Bacillus phage SRT01hs</name>
    <dbReference type="NCBI Taxonomy" id="2847044"/>
    <lineage>
        <taxon>Viruses</taxon>
        <taxon>Duplodnaviria</taxon>
        <taxon>Heunggongvirae</taxon>
        <taxon>Uroviricota</taxon>
        <taxon>Caudoviricetes</taxon>
        <taxon>Salasmaviridae</taxon>
        <taxon>Tatarstanvirinae</taxon>
        <taxon>Gaunavirus</taxon>
        <taxon>Gaunavirus SRT01hs</taxon>
    </lineage>
</organism>
<proteinExistence type="predicted"/>
<protein>
    <submittedName>
        <fullName evidence="1">Uncharacterized protein</fullName>
    </submittedName>
</protein>
<keyword evidence="2" id="KW-1185">Reference proteome</keyword>
<accession>A0A6B9SWE0</accession>
<dbReference type="Proteomes" id="UP000465105">
    <property type="component" value="Segment"/>
</dbReference>
<evidence type="ECO:0000313" key="1">
    <source>
        <dbReference type="EMBL" id="QHJ75861.1"/>
    </source>
</evidence>
<evidence type="ECO:0000313" key="2">
    <source>
        <dbReference type="Proteomes" id="UP000465105"/>
    </source>
</evidence>
<sequence>MFTLEDFIAMVEEEMSFTTISMNITEEGTELTVYYEDNKATNFHNYKIIDDGEIVTLEIRNDCMDEPIEVLMPEDLEHAFQVMKDYDDELWTRQDSIYVAGDLL</sequence>
<dbReference type="GeneID" id="56239347"/>
<name>A0A6B9SWE0_9CAUD</name>